<organism evidence="1 2">
    <name type="scientific">Racocetra persica</name>
    <dbReference type="NCBI Taxonomy" id="160502"/>
    <lineage>
        <taxon>Eukaryota</taxon>
        <taxon>Fungi</taxon>
        <taxon>Fungi incertae sedis</taxon>
        <taxon>Mucoromycota</taxon>
        <taxon>Glomeromycotina</taxon>
        <taxon>Glomeromycetes</taxon>
        <taxon>Diversisporales</taxon>
        <taxon>Gigasporaceae</taxon>
        <taxon>Racocetra</taxon>
    </lineage>
</organism>
<feature type="non-terminal residue" evidence="1">
    <location>
        <position position="303"/>
    </location>
</feature>
<gene>
    <name evidence="1" type="ORF">RPERSI_LOCUS8564</name>
</gene>
<reference evidence="1" key="1">
    <citation type="submission" date="2021-06" db="EMBL/GenBank/DDBJ databases">
        <authorList>
            <person name="Kallberg Y."/>
            <person name="Tangrot J."/>
            <person name="Rosling A."/>
        </authorList>
    </citation>
    <scope>NUCLEOTIDE SEQUENCE</scope>
    <source>
        <strain evidence="1">MA461A</strain>
    </source>
</reference>
<protein>
    <submittedName>
        <fullName evidence="1">2180_t:CDS:1</fullName>
    </submittedName>
</protein>
<comment type="caution">
    <text evidence="1">The sequence shown here is derived from an EMBL/GenBank/DDBJ whole genome shotgun (WGS) entry which is preliminary data.</text>
</comment>
<proteinExistence type="predicted"/>
<evidence type="ECO:0000313" key="1">
    <source>
        <dbReference type="EMBL" id="CAG8668226.1"/>
    </source>
</evidence>
<dbReference type="Proteomes" id="UP000789920">
    <property type="component" value="Unassembled WGS sequence"/>
</dbReference>
<name>A0ACA9NPQ0_9GLOM</name>
<sequence>MLTADNLRDKLNVKIVCYHYYKSRSPFNDTGDVVEDCNSKEVQSMASKFLAMLNLCSAIPAIFRAGPYGSLSDRRGRRIVLLLPTIGAVISTIINILVGTYYKSLSLYFLVVSPLIDGITGGFLPVKAAFYAYATDCTPIERRNIVFSRLQSAIFIGFAIGPLLGGIILKFTDNLLSGFYVNLTIYIAFCIFVIFILPESLSKETSDKNILQQKHMKDALKRKSKHFIWIWHIIDMFKPLLLFLPRKTRIQSDNNATIQQLSEARKTVTSIAFMGSQTLFFLYTAKKFSWTAVEQGYFFFMMG</sequence>
<evidence type="ECO:0000313" key="2">
    <source>
        <dbReference type="Proteomes" id="UP000789920"/>
    </source>
</evidence>
<keyword evidence="2" id="KW-1185">Reference proteome</keyword>
<accession>A0ACA9NPQ0</accession>
<dbReference type="EMBL" id="CAJVQC010015554">
    <property type="protein sequence ID" value="CAG8668226.1"/>
    <property type="molecule type" value="Genomic_DNA"/>
</dbReference>